<dbReference type="Proteomes" id="UP000244005">
    <property type="component" value="Unassembled WGS sequence"/>
</dbReference>
<organism evidence="1 2">
    <name type="scientific">Marchantia polymorpha</name>
    <name type="common">Common liverwort</name>
    <name type="synonym">Marchantia aquatica</name>
    <dbReference type="NCBI Taxonomy" id="3197"/>
    <lineage>
        <taxon>Eukaryota</taxon>
        <taxon>Viridiplantae</taxon>
        <taxon>Streptophyta</taxon>
        <taxon>Embryophyta</taxon>
        <taxon>Marchantiophyta</taxon>
        <taxon>Marchantiopsida</taxon>
        <taxon>Marchantiidae</taxon>
        <taxon>Marchantiales</taxon>
        <taxon>Marchantiaceae</taxon>
        <taxon>Marchantia</taxon>
    </lineage>
</organism>
<protein>
    <submittedName>
        <fullName evidence="1">Uncharacterized protein</fullName>
    </submittedName>
</protein>
<keyword evidence="2" id="KW-1185">Reference proteome</keyword>
<reference evidence="2" key="1">
    <citation type="journal article" date="2017" name="Cell">
        <title>Insights into land plant evolution garnered from the Marchantia polymorpha genome.</title>
        <authorList>
            <person name="Bowman J.L."/>
            <person name="Kohchi T."/>
            <person name="Yamato K.T."/>
            <person name="Jenkins J."/>
            <person name="Shu S."/>
            <person name="Ishizaki K."/>
            <person name="Yamaoka S."/>
            <person name="Nishihama R."/>
            <person name="Nakamura Y."/>
            <person name="Berger F."/>
            <person name="Adam C."/>
            <person name="Aki S.S."/>
            <person name="Althoff F."/>
            <person name="Araki T."/>
            <person name="Arteaga-Vazquez M.A."/>
            <person name="Balasubrmanian S."/>
            <person name="Barry K."/>
            <person name="Bauer D."/>
            <person name="Boehm C.R."/>
            <person name="Briginshaw L."/>
            <person name="Caballero-Perez J."/>
            <person name="Catarino B."/>
            <person name="Chen F."/>
            <person name="Chiyoda S."/>
            <person name="Chovatia M."/>
            <person name="Davies K.M."/>
            <person name="Delmans M."/>
            <person name="Demura T."/>
            <person name="Dierschke T."/>
            <person name="Dolan L."/>
            <person name="Dorantes-Acosta A.E."/>
            <person name="Eklund D.M."/>
            <person name="Florent S.N."/>
            <person name="Flores-Sandoval E."/>
            <person name="Fujiyama A."/>
            <person name="Fukuzawa H."/>
            <person name="Galik B."/>
            <person name="Grimanelli D."/>
            <person name="Grimwood J."/>
            <person name="Grossniklaus U."/>
            <person name="Hamada T."/>
            <person name="Haseloff J."/>
            <person name="Hetherington A.J."/>
            <person name="Higo A."/>
            <person name="Hirakawa Y."/>
            <person name="Hundley H.N."/>
            <person name="Ikeda Y."/>
            <person name="Inoue K."/>
            <person name="Inoue S.I."/>
            <person name="Ishida S."/>
            <person name="Jia Q."/>
            <person name="Kakita M."/>
            <person name="Kanazawa T."/>
            <person name="Kawai Y."/>
            <person name="Kawashima T."/>
            <person name="Kennedy M."/>
            <person name="Kinose K."/>
            <person name="Kinoshita T."/>
            <person name="Kohara Y."/>
            <person name="Koide E."/>
            <person name="Komatsu K."/>
            <person name="Kopischke S."/>
            <person name="Kubo M."/>
            <person name="Kyozuka J."/>
            <person name="Lagercrantz U."/>
            <person name="Lin S.S."/>
            <person name="Lindquist E."/>
            <person name="Lipzen A.M."/>
            <person name="Lu C.W."/>
            <person name="De Luna E."/>
            <person name="Martienssen R.A."/>
            <person name="Minamino N."/>
            <person name="Mizutani M."/>
            <person name="Mizutani M."/>
            <person name="Mochizuki N."/>
            <person name="Monte I."/>
            <person name="Mosher R."/>
            <person name="Nagasaki H."/>
            <person name="Nakagami H."/>
            <person name="Naramoto S."/>
            <person name="Nishitani K."/>
            <person name="Ohtani M."/>
            <person name="Okamoto T."/>
            <person name="Okumura M."/>
            <person name="Phillips J."/>
            <person name="Pollak B."/>
            <person name="Reinders A."/>
            <person name="Rovekamp M."/>
            <person name="Sano R."/>
            <person name="Sawa S."/>
            <person name="Schmid M.W."/>
            <person name="Shirakawa M."/>
            <person name="Solano R."/>
            <person name="Spunde A."/>
            <person name="Suetsugu N."/>
            <person name="Sugano S."/>
            <person name="Sugiyama A."/>
            <person name="Sun R."/>
            <person name="Suzuki Y."/>
            <person name="Takenaka M."/>
            <person name="Takezawa D."/>
            <person name="Tomogane H."/>
            <person name="Tsuzuki M."/>
            <person name="Ueda T."/>
            <person name="Umeda M."/>
            <person name="Ward J.M."/>
            <person name="Watanabe Y."/>
            <person name="Yazaki K."/>
            <person name="Yokoyama R."/>
            <person name="Yoshitake Y."/>
            <person name="Yotsui I."/>
            <person name="Zachgo S."/>
            <person name="Schmutz J."/>
        </authorList>
    </citation>
    <scope>NUCLEOTIDE SEQUENCE [LARGE SCALE GENOMIC DNA]</scope>
    <source>
        <strain evidence="2">Tak-1</strain>
    </source>
</reference>
<gene>
    <name evidence="1" type="ORF">MARPO_0045s0074</name>
</gene>
<proteinExistence type="predicted"/>
<accession>A0A2R6WZX7</accession>
<dbReference type="Gramene" id="Mp6g19890.1">
    <property type="protein sequence ID" value="Mp6g19890.1.cds"/>
    <property type="gene ID" value="Mp6g19890"/>
</dbReference>
<dbReference type="AlphaFoldDB" id="A0A2R6WZX7"/>
<sequence>MEQGAKRKAIKMPSNREFVVVKRLEQPPNYESLLSLSVR</sequence>
<evidence type="ECO:0000313" key="2">
    <source>
        <dbReference type="Proteomes" id="UP000244005"/>
    </source>
</evidence>
<evidence type="ECO:0000313" key="1">
    <source>
        <dbReference type="EMBL" id="PTQ39413.1"/>
    </source>
</evidence>
<name>A0A2R6WZX7_MARPO</name>
<dbReference type="EMBL" id="KZ772717">
    <property type="protein sequence ID" value="PTQ39413.1"/>
    <property type="molecule type" value="Genomic_DNA"/>
</dbReference>